<dbReference type="SMART" id="SM00304">
    <property type="entry name" value="HAMP"/>
    <property type="match status" value="1"/>
</dbReference>
<keyword evidence="11 13" id="KW-0472">Membrane</keyword>
<feature type="transmembrane region" description="Helical" evidence="13">
    <location>
        <begin position="20"/>
        <end position="42"/>
    </location>
</feature>
<evidence type="ECO:0000256" key="12">
    <source>
        <dbReference type="SAM" id="MobiDB-lite"/>
    </source>
</evidence>
<feature type="domain" description="Histidine kinase" evidence="14">
    <location>
        <begin position="255"/>
        <end position="467"/>
    </location>
</feature>
<organism evidence="16 17">
    <name type="scientific">Corynebacterium lizhenjunii</name>
    <dbReference type="NCBI Taxonomy" id="2709394"/>
    <lineage>
        <taxon>Bacteria</taxon>
        <taxon>Bacillati</taxon>
        <taxon>Actinomycetota</taxon>
        <taxon>Actinomycetes</taxon>
        <taxon>Mycobacteriales</taxon>
        <taxon>Corynebacteriaceae</taxon>
        <taxon>Corynebacterium</taxon>
    </lineage>
</organism>
<dbReference type="GO" id="GO:0005886">
    <property type="term" value="C:plasma membrane"/>
    <property type="evidence" value="ECO:0007669"/>
    <property type="project" value="UniProtKB-SubCell"/>
</dbReference>
<evidence type="ECO:0000313" key="16">
    <source>
        <dbReference type="EMBL" id="QPK78913.1"/>
    </source>
</evidence>
<dbReference type="InterPro" id="IPR003661">
    <property type="entry name" value="HisK_dim/P_dom"/>
</dbReference>
<dbReference type="Gene3D" id="3.30.565.10">
    <property type="entry name" value="Histidine kinase-like ATPase, C-terminal domain"/>
    <property type="match status" value="1"/>
</dbReference>
<keyword evidence="17" id="KW-1185">Reference proteome</keyword>
<dbReference type="InterPro" id="IPR003594">
    <property type="entry name" value="HATPase_dom"/>
</dbReference>
<dbReference type="EMBL" id="CP064954">
    <property type="protein sequence ID" value="QPK78913.1"/>
    <property type="molecule type" value="Genomic_DNA"/>
</dbReference>
<dbReference type="InterPro" id="IPR004358">
    <property type="entry name" value="Sig_transdc_His_kin-like_C"/>
</dbReference>
<dbReference type="CDD" id="cd06225">
    <property type="entry name" value="HAMP"/>
    <property type="match status" value="1"/>
</dbReference>
<gene>
    <name evidence="16" type="ORF">G7Y31_10410</name>
</gene>
<feature type="transmembrane region" description="Helical" evidence="13">
    <location>
        <begin position="162"/>
        <end position="186"/>
    </location>
</feature>
<dbReference type="Gene3D" id="6.10.340.10">
    <property type="match status" value="1"/>
</dbReference>
<evidence type="ECO:0000256" key="13">
    <source>
        <dbReference type="SAM" id="Phobius"/>
    </source>
</evidence>
<feature type="domain" description="HAMP" evidence="15">
    <location>
        <begin position="187"/>
        <end position="240"/>
    </location>
</feature>
<dbReference type="InterPro" id="IPR036890">
    <property type="entry name" value="HATPase_C_sf"/>
</dbReference>
<dbReference type="Pfam" id="PF00512">
    <property type="entry name" value="HisKA"/>
    <property type="match status" value="1"/>
</dbReference>
<dbReference type="Proteomes" id="UP000594681">
    <property type="component" value="Chromosome"/>
</dbReference>
<dbReference type="InterPro" id="IPR036097">
    <property type="entry name" value="HisK_dim/P_sf"/>
</dbReference>
<dbReference type="AlphaFoldDB" id="A0A7T0P9L2"/>
<dbReference type="SMART" id="SM00388">
    <property type="entry name" value="HisKA"/>
    <property type="match status" value="1"/>
</dbReference>
<dbReference type="InterPro" id="IPR050428">
    <property type="entry name" value="TCS_sensor_his_kinase"/>
</dbReference>
<accession>A0A7T0P9L2</accession>
<dbReference type="EC" id="2.7.13.3" evidence="4"/>
<dbReference type="Gene3D" id="1.10.287.130">
    <property type="match status" value="1"/>
</dbReference>
<evidence type="ECO:0000256" key="11">
    <source>
        <dbReference type="ARBA" id="ARBA00023136"/>
    </source>
</evidence>
<keyword evidence="7 13" id="KW-0812">Transmembrane</keyword>
<evidence type="ECO:0000256" key="9">
    <source>
        <dbReference type="ARBA" id="ARBA00022989"/>
    </source>
</evidence>
<dbReference type="SUPFAM" id="SSF47384">
    <property type="entry name" value="Homodimeric domain of signal transducing histidine kinase"/>
    <property type="match status" value="1"/>
</dbReference>
<dbReference type="FunFam" id="1.10.287.130:FF:000001">
    <property type="entry name" value="Two-component sensor histidine kinase"/>
    <property type="match status" value="1"/>
</dbReference>
<dbReference type="InterPro" id="IPR005467">
    <property type="entry name" value="His_kinase_dom"/>
</dbReference>
<keyword evidence="9 13" id="KW-1133">Transmembrane helix</keyword>
<dbReference type="RefSeq" id="WP_165007206.1">
    <property type="nucleotide sequence ID" value="NZ_JAAKDQ010000010.1"/>
</dbReference>
<keyword evidence="10" id="KW-0902">Two-component regulatory system</keyword>
<dbReference type="SUPFAM" id="SSF55874">
    <property type="entry name" value="ATPase domain of HSP90 chaperone/DNA topoisomerase II/histidine kinase"/>
    <property type="match status" value="1"/>
</dbReference>
<evidence type="ECO:0000256" key="5">
    <source>
        <dbReference type="ARBA" id="ARBA00022553"/>
    </source>
</evidence>
<dbReference type="PANTHER" id="PTHR45436">
    <property type="entry name" value="SENSOR HISTIDINE KINASE YKOH"/>
    <property type="match status" value="1"/>
</dbReference>
<comment type="cofactor">
    <cofactor evidence="2">
        <name>a divalent metal cation</name>
        <dbReference type="ChEBI" id="CHEBI:60240"/>
    </cofactor>
</comment>
<keyword evidence="8 16" id="KW-0418">Kinase</keyword>
<dbReference type="Pfam" id="PF00672">
    <property type="entry name" value="HAMP"/>
    <property type="match status" value="1"/>
</dbReference>
<keyword evidence="5" id="KW-0597">Phosphoprotein</keyword>
<evidence type="ECO:0000256" key="10">
    <source>
        <dbReference type="ARBA" id="ARBA00023012"/>
    </source>
</evidence>
<keyword evidence="6" id="KW-0808">Transferase</keyword>
<comment type="subcellular location">
    <subcellularLocation>
        <location evidence="3">Cell membrane</location>
    </subcellularLocation>
</comment>
<dbReference type="CDD" id="cd00082">
    <property type="entry name" value="HisKA"/>
    <property type="match status" value="1"/>
</dbReference>
<evidence type="ECO:0000256" key="2">
    <source>
        <dbReference type="ARBA" id="ARBA00001968"/>
    </source>
</evidence>
<dbReference type="PROSITE" id="PS50885">
    <property type="entry name" value="HAMP"/>
    <property type="match status" value="1"/>
</dbReference>
<dbReference type="GO" id="GO:0005509">
    <property type="term" value="F:calcium ion binding"/>
    <property type="evidence" value="ECO:0007669"/>
    <property type="project" value="UniProtKB-ARBA"/>
</dbReference>
<evidence type="ECO:0000256" key="8">
    <source>
        <dbReference type="ARBA" id="ARBA00022777"/>
    </source>
</evidence>
<proteinExistence type="predicted"/>
<dbReference type="GO" id="GO:0000155">
    <property type="term" value="F:phosphorelay sensor kinase activity"/>
    <property type="evidence" value="ECO:0007669"/>
    <property type="project" value="InterPro"/>
</dbReference>
<evidence type="ECO:0000259" key="14">
    <source>
        <dbReference type="PROSITE" id="PS50109"/>
    </source>
</evidence>
<reference evidence="16 17" key="1">
    <citation type="submission" date="2020-11" db="EMBL/GenBank/DDBJ databases">
        <title>Corynebacterium sp. ZJ-599.</title>
        <authorList>
            <person name="Zhou J."/>
        </authorList>
    </citation>
    <scope>NUCLEOTIDE SEQUENCE [LARGE SCALE GENOMIC DNA]</scope>
    <source>
        <strain evidence="16 17">ZJ-599</strain>
    </source>
</reference>
<dbReference type="PANTHER" id="PTHR45436:SF5">
    <property type="entry name" value="SENSOR HISTIDINE KINASE TRCS"/>
    <property type="match status" value="1"/>
</dbReference>
<evidence type="ECO:0000256" key="7">
    <source>
        <dbReference type="ARBA" id="ARBA00022692"/>
    </source>
</evidence>
<evidence type="ECO:0000256" key="6">
    <source>
        <dbReference type="ARBA" id="ARBA00022679"/>
    </source>
</evidence>
<evidence type="ECO:0000256" key="1">
    <source>
        <dbReference type="ARBA" id="ARBA00000085"/>
    </source>
</evidence>
<name>A0A7T0P9L2_9CORY</name>
<feature type="region of interest" description="Disordered" evidence="12">
    <location>
        <begin position="112"/>
        <end position="132"/>
    </location>
</feature>
<dbReference type="CDD" id="cd00075">
    <property type="entry name" value="HATPase"/>
    <property type="match status" value="1"/>
</dbReference>
<dbReference type="SMART" id="SM00387">
    <property type="entry name" value="HATPase_c"/>
    <property type="match status" value="1"/>
</dbReference>
<evidence type="ECO:0000259" key="15">
    <source>
        <dbReference type="PROSITE" id="PS50885"/>
    </source>
</evidence>
<evidence type="ECO:0000313" key="17">
    <source>
        <dbReference type="Proteomes" id="UP000594681"/>
    </source>
</evidence>
<dbReference type="SUPFAM" id="SSF158472">
    <property type="entry name" value="HAMP domain-like"/>
    <property type="match status" value="1"/>
</dbReference>
<evidence type="ECO:0000256" key="4">
    <source>
        <dbReference type="ARBA" id="ARBA00012438"/>
    </source>
</evidence>
<dbReference type="Pfam" id="PF02518">
    <property type="entry name" value="HATPase_c"/>
    <property type="match status" value="1"/>
</dbReference>
<evidence type="ECO:0000256" key="3">
    <source>
        <dbReference type="ARBA" id="ARBA00004236"/>
    </source>
</evidence>
<dbReference type="PROSITE" id="PS50109">
    <property type="entry name" value="HIS_KIN"/>
    <property type="match status" value="1"/>
</dbReference>
<dbReference type="KEGG" id="cliz:G7Y31_10410"/>
<comment type="catalytic activity">
    <reaction evidence="1">
        <text>ATP + protein L-histidine = ADP + protein N-phospho-L-histidine.</text>
        <dbReference type="EC" id="2.7.13.3"/>
    </reaction>
</comment>
<sequence>MHSRLTSGLATSVPLRVSLMVMVVVVSALGLGISSLAVNTIMRETVYGQVDKDLRAAVNGWARNEELLGDDNARHPPSEYSLISFQPNGREQYFNLEPSAVPKVEDLVIDGPPQTVDATPVDGTRATSPKNSPQWRAIATEYGGTVIVVAKRVERENNQLRGLAAIQMLISFAVLVIISLVSYWGIQRALRPLQVVEKTASEIAAGNLDKRVPKWDARTEVGELSQALNGMLAQIQRSVETAQNKEEQMRRFVGDASHELRTPLTSLRGYTELYRSGATDDVDRVLEKVNEESTRMSLLVEDLLALTRAEGNRLELRTVDLLELALSAGSSARAAFPGRKVEVHNQSKGIPLVNGDPDRLHQVLLNLVSNGLRHGGEDAEVSIDLREVGTHVCIDVTDNGRGMSPDVASHIFERFYRADTSRTRDTGGSGLGLAITKSIVEQHGGEITLVSEEGVGSTFTVALPKLEQPQLADAPSGP</sequence>
<protein>
    <recommendedName>
        <fullName evidence="4">histidine kinase</fullName>
        <ecNumber evidence="4">2.7.13.3</ecNumber>
    </recommendedName>
</protein>
<dbReference type="FunFam" id="3.30.565.10:FF:000006">
    <property type="entry name" value="Sensor histidine kinase WalK"/>
    <property type="match status" value="1"/>
</dbReference>
<dbReference type="PRINTS" id="PR00344">
    <property type="entry name" value="BCTRLSENSOR"/>
</dbReference>
<dbReference type="InterPro" id="IPR003660">
    <property type="entry name" value="HAMP_dom"/>
</dbReference>